<dbReference type="GO" id="GO:0005737">
    <property type="term" value="C:cytoplasm"/>
    <property type="evidence" value="ECO:0007669"/>
    <property type="project" value="TreeGrafter"/>
</dbReference>
<protein>
    <submittedName>
        <fullName evidence="13">Pkinase-domain-containing protein</fullName>
    </submittedName>
</protein>
<evidence type="ECO:0000256" key="5">
    <source>
        <dbReference type="ARBA" id="ARBA00022777"/>
    </source>
</evidence>
<dbReference type="GO" id="GO:0070985">
    <property type="term" value="C:transcription factor TFIIK complex"/>
    <property type="evidence" value="ECO:0007669"/>
    <property type="project" value="TreeGrafter"/>
</dbReference>
<organism evidence="13 14">
    <name type="scientific">Zopfia rhizophila CBS 207.26</name>
    <dbReference type="NCBI Taxonomy" id="1314779"/>
    <lineage>
        <taxon>Eukaryota</taxon>
        <taxon>Fungi</taxon>
        <taxon>Dikarya</taxon>
        <taxon>Ascomycota</taxon>
        <taxon>Pezizomycotina</taxon>
        <taxon>Dothideomycetes</taxon>
        <taxon>Dothideomycetes incertae sedis</taxon>
        <taxon>Zopfiaceae</taxon>
        <taxon>Zopfia</taxon>
    </lineage>
</organism>
<keyword evidence="14" id="KW-1185">Reference proteome</keyword>
<dbReference type="Pfam" id="PF00069">
    <property type="entry name" value="Pkinase"/>
    <property type="match status" value="1"/>
</dbReference>
<reference evidence="13" key="1">
    <citation type="journal article" date="2020" name="Stud. Mycol.">
        <title>101 Dothideomycetes genomes: a test case for predicting lifestyles and emergence of pathogens.</title>
        <authorList>
            <person name="Haridas S."/>
            <person name="Albert R."/>
            <person name="Binder M."/>
            <person name="Bloem J."/>
            <person name="Labutti K."/>
            <person name="Salamov A."/>
            <person name="Andreopoulos B."/>
            <person name="Baker S."/>
            <person name="Barry K."/>
            <person name="Bills G."/>
            <person name="Bluhm B."/>
            <person name="Cannon C."/>
            <person name="Castanera R."/>
            <person name="Culley D."/>
            <person name="Daum C."/>
            <person name="Ezra D."/>
            <person name="Gonzalez J."/>
            <person name="Henrissat B."/>
            <person name="Kuo A."/>
            <person name="Liang C."/>
            <person name="Lipzen A."/>
            <person name="Lutzoni F."/>
            <person name="Magnuson J."/>
            <person name="Mondo S."/>
            <person name="Nolan M."/>
            <person name="Ohm R."/>
            <person name="Pangilinan J."/>
            <person name="Park H.-J."/>
            <person name="Ramirez L."/>
            <person name="Alfaro M."/>
            <person name="Sun H."/>
            <person name="Tritt A."/>
            <person name="Yoshinaga Y."/>
            <person name="Zwiers L.-H."/>
            <person name="Turgeon B."/>
            <person name="Goodwin S."/>
            <person name="Spatafora J."/>
            <person name="Crous P."/>
            <person name="Grigoriev I."/>
        </authorList>
    </citation>
    <scope>NUCLEOTIDE SEQUENCE</scope>
    <source>
        <strain evidence="13">CBS 207.26</strain>
    </source>
</reference>
<comment type="catalytic activity">
    <reaction evidence="7">
        <text>L-threonyl-[protein] + ATP = O-phospho-L-threonyl-[protein] + ADP + H(+)</text>
        <dbReference type="Rhea" id="RHEA:46608"/>
        <dbReference type="Rhea" id="RHEA-COMP:11060"/>
        <dbReference type="Rhea" id="RHEA-COMP:11605"/>
        <dbReference type="ChEBI" id="CHEBI:15378"/>
        <dbReference type="ChEBI" id="CHEBI:30013"/>
        <dbReference type="ChEBI" id="CHEBI:30616"/>
        <dbReference type="ChEBI" id="CHEBI:61977"/>
        <dbReference type="ChEBI" id="CHEBI:456216"/>
        <dbReference type="EC" id="2.7.11.22"/>
    </reaction>
</comment>
<evidence type="ECO:0000259" key="12">
    <source>
        <dbReference type="PROSITE" id="PS50011"/>
    </source>
</evidence>
<proteinExistence type="inferred from homology"/>
<evidence type="ECO:0000313" key="13">
    <source>
        <dbReference type="EMBL" id="KAF2185002.1"/>
    </source>
</evidence>
<feature type="compositionally biased region" description="Pro residues" evidence="11">
    <location>
        <begin position="8"/>
        <end position="21"/>
    </location>
</feature>
<dbReference type="InterPro" id="IPR008271">
    <property type="entry name" value="Ser/Thr_kinase_AS"/>
</dbReference>
<feature type="domain" description="Protein kinase" evidence="12">
    <location>
        <begin position="64"/>
        <end position="363"/>
    </location>
</feature>
<evidence type="ECO:0000256" key="1">
    <source>
        <dbReference type="ARBA" id="ARBA00006485"/>
    </source>
</evidence>
<dbReference type="Gene3D" id="1.10.510.10">
    <property type="entry name" value="Transferase(Phosphotransferase) domain 1"/>
    <property type="match status" value="1"/>
</dbReference>
<evidence type="ECO:0000256" key="4">
    <source>
        <dbReference type="ARBA" id="ARBA00022741"/>
    </source>
</evidence>
<dbReference type="AlphaFoldDB" id="A0A6A6E2Q9"/>
<dbReference type="PANTHER" id="PTHR24056:SF0">
    <property type="entry name" value="CYCLIN-DEPENDENT KINASE 7"/>
    <property type="match status" value="1"/>
</dbReference>
<evidence type="ECO:0000256" key="6">
    <source>
        <dbReference type="ARBA" id="ARBA00022840"/>
    </source>
</evidence>
<comment type="similarity">
    <text evidence="1">Belongs to the protein kinase superfamily. CMGC Ser/Thr protein kinase family. CDC2/CDKX subfamily.</text>
</comment>
<dbReference type="GO" id="GO:0004693">
    <property type="term" value="F:cyclin-dependent protein serine/threonine kinase activity"/>
    <property type="evidence" value="ECO:0007669"/>
    <property type="project" value="UniProtKB-EC"/>
</dbReference>
<evidence type="ECO:0000256" key="8">
    <source>
        <dbReference type="ARBA" id="ARBA00048367"/>
    </source>
</evidence>
<dbReference type="InterPro" id="IPR017441">
    <property type="entry name" value="Protein_kinase_ATP_BS"/>
</dbReference>
<keyword evidence="5 13" id="KW-0418">Kinase</keyword>
<dbReference type="PANTHER" id="PTHR24056">
    <property type="entry name" value="CELL DIVISION PROTEIN KINASE"/>
    <property type="match status" value="1"/>
</dbReference>
<gene>
    <name evidence="13" type="ORF">K469DRAFT_708261</name>
</gene>
<feature type="region of interest" description="Disordered" evidence="11">
    <location>
        <begin position="1"/>
        <end position="22"/>
    </location>
</feature>
<dbReference type="InterPro" id="IPR050108">
    <property type="entry name" value="CDK"/>
</dbReference>
<evidence type="ECO:0000256" key="3">
    <source>
        <dbReference type="ARBA" id="ARBA00022679"/>
    </source>
</evidence>
<dbReference type="EMBL" id="ML994635">
    <property type="protein sequence ID" value="KAF2185002.1"/>
    <property type="molecule type" value="Genomic_DNA"/>
</dbReference>
<evidence type="ECO:0000313" key="14">
    <source>
        <dbReference type="Proteomes" id="UP000800200"/>
    </source>
</evidence>
<evidence type="ECO:0000256" key="7">
    <source>
        <dbReference type="ARBA" id="ARBA00047811"/>
    </source>
</evidence>
<dbReference type="OrthoDB" id="1732493at2759"/>
<feature type="compositionally biased region" description="Basic and acidic residues" evidence="11">
    <location>
        <begin position="370"/>
        <end position="401"/>
    </location>
</feature>
<keyword evidence="2 10" id="KW-0723">Serine/threonine-protein kinase</keyword>
<comment type="catalytic activity">
    <reaction evidence="8">
        <text>L-seryl-[protein] + ATP = O-phospho-L-seryl-[protein] + ADP + H(+)</text>
        <dbReference type="Rhea" id="RHEA:17989"/>
        <dbReference type="Rhea" id="RHEA-COMP:9863"/>
        <dbReference type="Rhea" id="RHEA-COMP:11604"/>
        <dbReference type="ChEBI" id="CHEBI:15378"/>
        <dbReference type="ChEBI" id="CHEBI:29999"/>
        <dbReference type="ChEBI" id="CHEBI:30616"/>
        <dbReference type="ChEBI" id="CHEBI:83421"/>
        <dbReference type="ChEBI" id="CHEBI:456216"/>
        <dbReference type="EC" id="2.7.11.22"/>
    </reaction>
</comment>
<dbReference type="PROSITE" id="PS00107">
    <property type="entry name" value="PROTEIN_KINASE_ATP"/>
    <property type="match status" value="1"/>
</dbReference>
<dbReference type="GO" id="GO:0008353">
    <property type="term" value="F:RNA polymerase II CTD heptapeptide repeat kinase activity"/>
    <property type="evidence" value="ECO:0007669"/>
    <property type="project" value="TreeGrafter"/>
</dbReference>
<dbReference type="GO" id="GO:0045944">
    <property type="term" value="P:positive regulation of transcription by RNA polymerase II"/>
    <property type="evidence" value="ECO:0007669"/>
    <property type="project" value="TreeGrafter"/>
</dbReference>
<keyword evidence="6 9" id="KW-0067">ATP-binding</keyword>
<evidence type="ECO:0000256" key="2">
    <source>
        <dbReference type="ARBA" id="ARBA00022527"/>
    </source>
</evidence>
<feature type="binding site" evidence="9">
    <location>
        <position position="95"/>
    </location>
    <ligand>
        <name>ATP</name>
        <dbReference type="ChEBI" id="CHEBI:30616"/>
    </ligand>
</feature>
<dbReference type="GO" id="GO:0005524">
    <property type="term" value="F:ATP binding"/>
    <property type="evidence" value="ECO:0007669"/>
    <property type="project" value="UniProtKB-UniRule"/>
</dbReference>
<accession>A0A6A6E2Q9</accession>
<dbReference type="Proteomes" id="UP000800200">
    <property type="component" value="Unassembled WGS sequence"/>
</dbReference>
<evidence type="ECO:0000256" key="11">
    <source>
        <dbReference type="SAM" id="MobiDB-lite"/>
    </source>
</evidence>
<dbReference type="SUPFAM" id="SSF56112">
    <property type="entry name" value="Protein kinase-like (PK-like)"/>
    <property type="match status" value="1"/>
</dbReference>
<dbReference type="InterPro" id="IPR000719">
    <property type="entry name" value="Prot_kinase_dom"/>
</dbReference>
<evidence type="ECO:0000256" key="9">
    <source>
        <dbReference type="PROSITE-ProRule" id="PRU10141"/>
    </source>
</evidence>
<dbReference type="Gene3D" id="3.30.200.20">
    <property type="entry name" value="Phosphorylase Kinase, domain 1"/>
    <property type="match status" value="1"/>
</dbReference>
<sequence length="415" mass="45790">MAYSPVLSPKPNPPATKPLPANPKTKALAILNASNSPATTAASTPGDGGLDLAEQMNDEVRRQFITGNRLGEGTYAIVYSGHYLSDPKSLVAIKKIKVNADYKDGIAMDAIREIKYLSELSHPNIIRLHAVFSTKDQNISLVLEHLPLGDLEQLWKTHTVSYGIADIKAWASMLAQAVWFCHENFILHRDIKGNNLLIAADGTVKLADFGLARSFADPGRPMTYNVITRFYRPPELLYGARYYGGGVDVWSMGVVIAELAIREFFLPSETDVGQLSAIYEVFGHPTEESWPGISKLEFYIPPDASSTATTNGVKVGKKGQPLGYWKARFPLLGEDGIDLVRGMLTLDPRKRLSARQVLEHRYWTNAPRPTKKEDLPKQGGGEKKMGEDLKRRGGEVDSGRADKVARKLDFSALKK</sequence>
<feature type="region of interest" description="Disordered" evidence="11">
    <location>
        <begin position="363"/>
        <end position="401"/>
    </location>
</feature>
<dbReference type="InterPro" id="IPR011009">
    <property type="entry name" value="Kinase-like_dom_sf"/>
</dbReference>
<dbReference type="PROSITE" id="PS00108">
    <property type="entry name" value="PROTEIN_KINASE_ST"/>
    <property type="match status" value="1"/>
</dbReference>
<dbReference type="PROSITE" id="PS50011">
    <property type="entry name" value="PROTEIN_KINASE_DOM"/>
    <property type="match status" value="1"/>
</dbReference>
<dbReference type="SMART" id="SM00220">
    <property type="entry name" value="S_TKc"/>
    <property type="match status" value="1"/>
</dbReference>
<evidence type="ECO:0000256" key="10">
    <source>
        <dbReference type="RuleBase" id="RU000304"/>
    </source>
</evidence>
<keyword evidence="3" id="KW-0808">Transferase</keyword>
<name>A0A6A6E2Q9_9PEZI</name>
<keyword evidence="4 9" id="KW-0547">Nucleotide-binding</keyword>